<sequence length="953" mass="106028">MVAPPAPDAGPDAVLRSQFDDAITKLVVAQADQLRILHKLQDDVCAQVSIGNKTNTSPPSEPGLHAMIDELFARDEVQRGLVEWLGEEEACIRAQTLVGELQVDIKTGEGNDARTTVNKLLPLYMEALNIRELGGHAAPAASPGGKNGDKKLLGSLVLGSLNPFLEQLRMMYSDAVSDGESYLAGKGEDFKETTKRLKAGLFVFLNTGNYASHNRGKLSFCQQVELCGAVGAMAETLPVVFEACQVVKGIRTSKRSGKTSPTKGGSVGSDSIMGTLQQINLPAYYRSYLVDSSRAKYEDTLTHMEMVPKARLCVKGTSCNRDNCAESHSILEALPFNPLVVTLQCPVPDCFWHDFVHENDLCLFYHGELKVTPAFRKIKKVLCWDGADCKNAGCLRSHSLAEVCWFNPSFRTEDCVQGKDCQYNQNCCAFHKEYQQTKRSVDRNEYVGVAEPILFLPRTLKALKKVSLPSPSKPKSVPKTGPLPRRAHYHKNQTDEIPASSSDQKKYTRVLSHMQAVPKARMCMNSEHYKEDSANLCDEAHNLTEALSFNPLAMVLPCRTPVSCRDDFIHTNGLCVFYHGEKPVPKEFLKTKNLLCELLENCEDETCTKSHSIVEICWFFPIFHVNKCPQGDSCKRMETCSLYHSEHHEKRDSTMNNTVGKTEPVLFISRAYSELVFKTQNNHEDVDNGSVKSCEPSEPPFVDAAEVTDDSDSYTLSFDEALNKGSDAERVKYERVLAHMELVPKARLCTKSENHDGVSALETCVESHSRLEALEFNPLAMILKCPITSGEGHRQSLCVFDHNKGSIPKGFLKEKKLLCEDFDACGNANCVKSHSFAEVCWFNPQFRVADCPQGSECPRKQTCVGFHSEHFGRRNARTNSQVGSTERALFVERVYEALVKRRAQALSRAHPILVEELTPETSQEDEADEMLCATENTPEAGHEDDLEPNCKLS</sequence>
<evidence type="ECO:0000256" key="1">
    <source>
        <dbReference type="SAM" id="MobiDB-lite"/>
    </source>
</evidence>
<dbReference type="VEuPathDB" id="FungiDB:PC110_g9435"/>
<feature type="region of interest" description="Disordered" evidence="1">
    <location>
        <begin position="467"/>
        <end position="505"/>
    </location>
</feature>
<dbReference type="Proteomes" id="UP000688947">
    <property type="component" value="Unassembled WGS sequence"/>
</dbReference>
<dbReference type="EMBL" id="JAENGZ010000507">
    <property type="protein sequence ID" value="KAG6958075.1"/>
    <property type="molecule type" value="Genomic_DNA"/>
</dbReference>
<organism evidence="2 3">
    <name type="scientific">Phytophthora cactorum</name>
    <dbReference type="NCBI Taxonomy" id="29920"/>
    <lineage>
        <taxon>Eukaryota</taxon>
        <taxon>Sar</taxon>
        <taxon>Stramenopiles</taxon>
        <taxon>Oomycota</taxon>
        <taxon>Peronosporomycetes</taxon>
        <taxon>Peronosporales</taxon>
        <taxon>Peronosporaceae</taxon>
        <taxon>Phytophthora</taxon>
    </lineage>
</organism>
<gene>
    <name evidence="2" type="ORF">JG687_00009602</name>
</gene>
<proteinExistence type="predicted"/>
<protein>
    <submittedName>
        <fullName evidence="2">Uncharacterized protein</fullName>
    </submittedName>
</protein>
<dbReference type="AlphaFoldDB" id="A0A8T1UAR6"/>
<accession>A0A8T1UAR6</accession>
<feature type="region of interest" description="Disordered" evidence="1">
    <location>
        <begin position="916"/>
        <end position="953"/>
    </location>
</feature>
<comment type="caution">
    <text evidence="2">The sequence shown here is derived from an EMBL/GenBank/DDBJ whole genome shotgun (WGS) entry which is preliminary data.</text>
</comment>
<reference evidence="2" key="1">
    <citation type="submission" date="2021-01" db="EMBL/GenBank/DDBJ databases">
        <title>Phytophthora aleatoria, a newly-described species from Pinus radiata is distinct from Phytophthora cactorum isolates based on comparative genomics.</title>
        <authorList>
            <person name="Mcdougal R."/>
            <person name="Panda P."/>
            <person name="Williams N."/>
            <person name="Studholme D.J."/>
        </authorList>
    </citation>
    <scope>NUCLEOTIDE SEQUENCE</scope>
    <source>
        <strain evidence="2">NZFS 3830</strain>
    </source>
</reference>
<name>A0A8T1UAR6_9STRA</name>
<evidence type="ECO:0000313" key="3">
    <source>
        <dbReference type="Proteomes" id="UP000688947"/>
    </source>
</evidence>
<evidence type="ECO:0000313" key="2">
    <source>
        <dbReference type="EMBL" id="KAG6958075.1"/>
    </source>
</evidence>
<dbReference type="OrthoDB" id="100535at2759"/>
<feature type="compositionally biased region" description="Low complexity" evidence="1">
    <location>
        <begin position="467"/>
        <end position="479"/>
    </location>
</feature>